<dbReference type="Pfam" id="PF13524">
    <property type="entry name" value="Glyco_trans_1_2"/>
    <property type="match status" value="1"/>
</dbReference>
<gene>
    <name evidence="2" type="ORF">QWJ38_11745</name>
</gene>
<feature type="domain" description="Spore protein YkvP/CgeB glycosyl transferase-like" evidence="1">
    <location>
        <begin position="229"/>
        <end position="289"/>
    </location>
</feature>
<evidence type="ECO:0000313" key="3">
    <source>
        <dbReference type="Proteomes" id="UP001228044"/>
    </source>
</evidence>
<keyword evidence="3" id="KW-1185">Reference proteome</keyword>
<dbReference type="InterPro" id="IPR055259">
    <property type="entry name" value="YkvP/CgeB_Glyco_trans-like"/>
</dbReference>
<comment type="caution">
    <text evidence="2">The sequence shown here is derived from an EMBL/GenBank/DDBJ whole genome shotgun (WGS) entry which is preliminary data.</text>
</comment>
<sequence length="330" mass="37986">MKSLENKRVLLCAPNFFGYELEIRKALQARGAEVDCIPDRPFTSPFLKAVTRYRRNWILGYADRQYEKALSGFGRQHYDLILVVQGEALSPRFLRSLRSSYPSARFVLYMWDSFRNKRQLLGNLERFDHSLSFDPLDAKQYGMTFRPLFYCPDFVDATAFTGEYEYDVSFIGTAHSDRYSLVRQLSAALPKGSSTYWYLFLQSTWMFHIQKLGNPSFAGSTATDFAYVPLAKAEVQRVFKASRSVLDIEHPAQTGLTMRTFEALAAGKKLITTNRNILEYDFFDPQNILYIDRSQTPDIPASFSQTPYRPVSPALMDKYSLDGWLNDVLN</sequence>
<accession>A0ABT8DWX6</accession>
<name>A0ABT8DWX6_9BURK</name>
<dbReference type="Proteomes" id="UP001228044">
    <property type="component" value="Unassembled WGS sequence"/>
</dbReference>
<dbReference type="EMBL" id="JAUHHC010000003">
    <property type="protein sequence ID" value="MDN3920954.1"/>
    <property type="molecule type" value="Genomic_DNA"/>
</dbReference>
<evidence type="ECO:0000313" key="2">
    <source>
        <dbReference type="EMBL" id="MDN3920954.1"/>
    </source>
</evidence>
<reference evidence="2 3" key="1">
    <citation type="submission" date="2023-06" db="EMBL/GenBank/DDBJ databases">
        <title>Pelomonas sp. PFR6 16S ribosomal RNA gene Genome sequencing and assembly.</title>
        <authorList>
            <person name="Woo H."/>
        </authorList>
    </citation>
    <scope>NUCLEOTIDE SEQUENCE [LARGE SCALE GENOMIC DNA]</scope>
    <source>
        <strain evidence="2 3">PFR6</strain>
    </source>
</reference>
<evidence type="ECO:0000259" key="1">
    <source>
        <dbReference type="Pfam" id="PF13524"/>
    </source>
</evidence>
<protein>
    <recommendedName>
        <fullName evidence="1">Spore protein YkvP/CgeB glycosyl transferase-like domain-containing protein</fullName>
    </recommendedName>
</protein>
<organism evidence="2 3">
    <name type="scientific">Roseateles violae</name>
    <dbReference type="NCBI Taxonomy" id="3058042"/>
    <lineage>
        <taxon>Bacteria</taxon>
        <taxon>Pseudomonadati</taxon>
        <taxon>Pseudomonadota</taxon>
        <taxon>Betaproteobacteria</taxon>
        <taxon>Burkholderiales</taxon>
        <taxon>Sphaerotilaceae</taxon>
        <taxon>Roseateles</taxon>
    </lineage>
</organism>
<dbReference type="RefSeq" id="WP_290359271.1">
    <property type="nucleotide sequence ID" value="NZ_JAUHHC010000003.1"/>
</dbReference>
<proteinExistence type="predicted"/>